<feature type="transmembrane region" description="Helical" evidence="1">
    <location>
        <begin position="57"/>
        <end position="80"/>
    </location>
</feature>
<proteinExistence type="predicted"/>
<keyword evidence="1" id="KW-0472">Membrane</keyword>
<dbReference type="EMBL" id="UINC01024750">
    <property type="protein sequence ID" value="SVA99017.1"/>
    <property type="molecule type" value="Genomic_DNA"/>
</dbReference>
<name>A0A382ADF0_9ZZZZ</name>
<evidence type="ECO:0000256" key="1">
    <source>
        <dbReference type="SAM" id="Phobius"/>
    </source>
</evidence>
<dbReference type="AlphaFoldDB" id="A0A382ADF0"/>
<organism evidence="2">
    <name type="scientific">marine metagenome</name>
    <dbReference type="NCBI Taxonomy" id="408172"/>
    <lineage>
        <taxon>unclassified sequences</taxon>
        <taxon>metagenomes</taxon>
        <taxon>ecological metagenomes</taxon>
    </lineage>
</organism>
<accession>A0A382ADF0</accession>
<feature type="transmembrane region" description="Helical" evidence="1">
    <location>
        <begin position="12"/>
        <end position="45"/>
    </location>
</feature>
<sequence>MFVLTILKIPFFWAAVGFLVGVALGVNDISVWLIAVSLLAFLAVVKISGPAREESEGFLFSGGSALMLAWILGFAVKGILF</sequence>
<protein>
    <submittedName>
        <fullName evidence="2">Uncharacterized protein</fullName>
    </submittedName>
</protein>
<gene>
    <name evidence="2" type="ORF">METZ01_LOCUS151871</name>
</gene>
<keyword evidence="1" id="KW-1133">Transmembrane helix</keyword>
<keyword evidence="1" id="KW-0812">Transmembrane</keyword>
<evidence type="ECO:0000313" key="2">
    <source>
        <dbReference type="EMBL" id="SVA99017.1"/>
    </source>
</evidence>
<reference evidence="2" key="1">
    <citation type="submission" date="2018-05" db="EMBL/GenBank/DDBJ databases">
        <authorList>
            <person name="Lanie J.A."/>
            <person name="Ng W.-L."/>
            <person name="Kazmierczak K.M."/>
            <person name="Andrzejewski T.M."/>
            <person name="Davidsen T.M."/>
            <person name="Wayne K.J."/>
            <person name="Tettelin H."/>
            <person name="Glass J.I."/>
            <person name="Rusch D."/>
            <person name="Podicherti R."/>
            <person name="Tsui H.-C.T."/>
            <person name="Winkler M.E."/>
        </authorList>
    </citation>
    <scope>NUCLEOTIDE SEQUENCE</scope>
</reference>